<accession>A0ABW3GIY6</accession>
<reference evidence="2" key="1">
    <citation type="journal article" date="2019" name="Int. J. Syst. Evol. Microbiol.">
        <title>The Global Catalogue of Microorganisms (GCM) 10K type strain sequencing project: providing services to taxonomists for standard genome sequencing and annotation.</title>
        <authorList>
            <consortium name="The Broad Institute Genomics Platform"/>
            <consortium name="The Broad Institute Genome Sequencing Center for Infectious Disease"/>
            <person name="Wu L."/>
            <person name="Ma J."/>
        </authorList>
    </citation>
    <scope>NUCLEOTIDE SEQUENCE [LARGE SCALE GENOMIC DNA]</scope>
    <source>
        <strain evidence="2">CCUG 59685</strain>
    </source>
</reference>
<name>A0ABW3GIY6_9PROT</name>
<evidence type="ECO:0000313" key="1">
    <source>
        <dbReference type="EMBL" id="MFD0930572.1"/>
    </source>
</evidence>
<comment type="caution">
    <text evidence="1">The sequence shown here is derived from an EMBL/GenBank/DDBJ whole genome shotgun (WGS) entry which is preliminary data.</text>
</comment>
<sequence>MPPATNLLPQRVIVCHFDNYSTALLFVRWPHGGLLAPAALPASASVLAEPDQPLRQPLTAAQGVEIVKTLNVPADTLQYQHDFTAWVATDDGPLRIHLCRYMTPDAPKSEIALFGGEFRHMSALRSADRQELLLLRQVFDWFMRGEGQ</sequence>
<dbReference type="RefSeq" id="WP_379077208.1">
    <property type="nucleotide sequence ID" value="NZ_JBHTJW010000003.1"/>
</dbReference>
<protein>
    <recommendedName>
        <fullName evidence="3">NUDIX hydrolase</fullName>
    </recommendedName>
</protein>
<proteinExistence type="predicted"/>
<keyword evidence="2" id="KW-1185">Reference proteome</keyword>
<dbReference type="EMBL" id="JBHTJW010000003">
    <property type="protein sequence ID" value="MFD0930572.1"/>
    <property type="molecule type" value="Genomic_DNA"/>
</dbReference>
<evidence type="ECO:0000313" key="2">
    <source>
        <dbReference type="Proteomes" id="UP001597106"/>
    </source>
</evidence>
<organism evidence="1 2">
    <name type="scientific">Methylophilus glucosoxydans</name>
    <dbReference type="NCBI Taxonomy" id="752553"/>
    <lineage>
        <taxon>Bacteria</taxon>
        <taxon>Pseudomonadati</taxon>
        <taxon>Pseudomonadota</taxon>
        <taxon>Betaproteobacteria</taxon>
        <taxon>Nitrosomonadales</taxon>
        <taxon>Methylophilaceae</taxon>
        <taxon>Methylophilus</taxon>
    </lineage>
</organism>
<evidence type="ECO:0008006" key="3">
    <source>
        <dbReference type="Google" id="ProtNLM"/>
    </source>
</evidence>
<dbReference type="Proteomes" id="UP001597106">
    <property type="component" value="Unassembled WGS sequence"/>
</dbReference>
<gene>
    <name evidence="1" type="ORF">ACFQ1T_12370</name>
</gene>